<name>A0A2S0MUL0_9RHOB</name>
<feature type="compositionally biased region" description="Pro residues" evidence="10">
    <location>
        <begin position="117"/>
        <end position="129"/>
    </location>
</feature>
<evidence type="ECO:0000256" key="6">
    <source>
        <dbReference type="ARBA" id="ARBA00022692"/>
    </source>
</evidence>
<gene>
    <name evidence="12" type="ORF">C6Y53_18085</name>
</gene>
<dbReference type="InterPro" id="IPR006260">
    <property type="entry name" value="TonB/TolA_C"/>
</dbReference>
<evidence type="ECO:0000313" key="13">
    <source>
        <dbReference type="Proteomes" id="UP000237655"/>
    </source>
</evidence>
<dbReference type="InterPro" id="IPR051045">
    <property type="entry name" value="TonB-dependent_transducer"/>
</dbReference>
<evidence type="ECO:0000256" key="3">
    <source>
        <dbReference type="ARBA" id="ARBA00022448"/>
    </source>
</evidence>
<evidence type="ECO:0000256" key="8">
    <source>
        <dbReference type="ARBA" id="ARBA00022989"/>
    </source>
</evidence>
<dbReference type="AlphaFoldDB" id="A0A2S0MUL0"/>
<evidence type="ECO:0000313" key="12">
    <source>
        <dbReference type="EMBL" id="AVO39411.1"/>
    </source>
</evidence>
<keyword evidence="7" id="KW-0653">Protein transport</keyword>
<dbReference type="GO" id="GO:0055085">
    <property type="term" value="P:transmembrane transport"/>
    <property type="evidence" value="ECO:0007669"/>
    <property type="project" value="InterPro"/>
</dbReference>
<dbReference type="Pfam" id="PF03544">
    <property type="entry name" value="TonB_C"/>
    <property type="match status" value="1"/>
</dbReference>
<feature type="region of interest" description="Disordered" evidence="10">
    <location>
        <begin position="102"/>
        <end position="201"/>
    </location>
</feature>
<proteinExistence type="inferred from homology"/>
<evidence type="ECO:0000256" key="1">
    <source>
        <dbReference type="ARBA" id="ARBA00004383"/>
    </source>
</evidence>
<protein>
    <submittedName>
        <fullName evidence="12">TonB family protein</fullName>
    </submittedName>
</protein>
<evidence type="ECO:0000259" key="11">
    <source>
        <dbReference type="PROSITE" id="PS52015"/>
    </source>
</evidence>
<feature type="compositionally biased region" description="Low complexity" evidence="10">
    <location>
        <begin position="165"/>
        <end position="176"/>
    </location>
</feature>
<comment type="similarity">
    <text evidence="2">Belongs to the TonB family.</text>
</comment>
<keyword evidence="9" id="KW-0472">Membrane</keyword>
<comment type="subcellular location">
    <subcellularLocation>
        <location evidence="1">Cell inner membrane</location>
        <topology evidence="1">Single-pass membrane protein</topology>
        <orientation evidence="1">Periplasmic side</orientation>
    </subcellularLocation>
</comment>
<evidence type="ECO:0000256" key="9">
    <source>
        <dbReference type="ARBA" id="ARBA00023136"/>
    </source>
</evidence>
<dbReference type="PANTHER" id="PTHR33446">
    <property type="entry name" value="PROTEIN TONB-RELATED"/>
    <property type="match status" value="1"/>
</dbReference>
<keyword evidence="6" id="KW-0812">Transmembrane</keyword>
<dbReference type="EMBL" id="CP027665">
    <property type="protein sequence ID" value="AVO39411.1"/>
    <property type="molecule type" value="Genomic_DNA"/>
</dbReference>
<dbReference type="GO" id="GO:0005886">
    <property type="term" value="C:plasma membrane"/>
    <property type="evidence" value="ECO:0007669"/>
    <property type="project" value="UniProtKB-SubCell"/>
</dbReference>
<feature type="compositionally biased region" description="Basic and acidic residues" evidence="10">
    <location>
        <begin position="135"/>
        <end position="164"/>
    </location>
</feature>
<feature type="domain" description="TonB C-terminal" evidence="11">
    <location>
        <begin position="202"/>
        <end position="292"/>
    </location>
</feature>
<feature type="compositionally biased region" description="Basic and acidic residues" evidence="10">
    <location>
        <begin position="104"/>
        <end position="114"/>
    </location>
</feature>
<dbReference type="NCBIfam" id="TIGR01352">
    <property type="entry name" value="tonB_Cterm"/>
    <property type="match status" value="1"/>
</dbReference>
<dbReference type="Gene3D" id="3.30.1150.10">
    <property type="match status" value="1"/>
</dbReference>
<dbReference type="InterPro" id="IPR037682">
    <property type="entry name" value="TonB_C"/>
</dbReference>
<keyword evidence="5" id="KW-0997">Cell inner membrane</keyword>
<evidence type="ECO:0000256" key="4">
    <source>
        <dbReference type="ARBA" id="ARBA00022475"/>
    </source>
</evidence>
<dbReference type="PROSITE" id="PS52015">
    <property type="entry name" value="TONB_CTD"/>
    <property type="match status" value="1"/>
</dbReference>
<dbReference type="SUPFAM" id="SSF74653">
    <property type="entry name" value="TolA/TonB C-terminal domain"/>
    <property type="match status" value="1"/>
</dbReference>
<dbReference type="RefSeq" id="WP_106473715.1">
    <property type="nucleotide sequence ID" value="NZ_CP027665.1"/>
</dbReference>
<keyword evidence="3" id="KW-0813">Transport</keyword>
<keyword evidence="4" id="KW-1003">Cell membrane</keyword>
<keyword evidence="13" id="KW-1185">Reference proteome</keyword>
<dbReference type="KEGG" id="thas:C6Y53_18085"/>
<keyword evidence="8" id="KW-1133">Transmembrane helix</keyword>
<accession>A0A2S0MUL0</accession>
<evidence type="ECO:0000256" key="7">
    <source>
        <dbReference type="ARBA" id="ARBA00022927"/>
    </source>
</evidence>
<reference evidence="13" key="1">
    <citation type="submission" date="2018-03" db="EMBL/GenBank/DDBJ databases">
        <title>Genomic analysis of the strain SH-1 isolated from shrimp intestine.</title>
        <authorList>
            <person name="Kim Y.-S."/>
            <person name="Kim S.-E."/>
            <person name="Kim K.-H."/>
        </authorList>
    </citation>
    <scope>NUCLEOTIDE SEQUENCE [LARGE SCALE GENOMIC DNA]</scope>
    <source>
        <strain evidence="13">SH-1</strain>
    </source>
</reference>
<evidence type="ECO:0000256" key="5">
    <source>
        <dbReference type="ARBA" id="ARBA00022519"/>
    </source>
</evidence>
<dbReference type="Proteomes" id="UP000237655">
    <property type="component" value="Chromosome"/>
</dbReference>
<dbReference type="GO" id="GO:0015031">
    <property type="term" value="P:protein transport"/>
    <property type="evidence" value="ECO:0007669"/>
    <property type="project" value="UniProtKB-KW"/>
</dbReference>
<evidence type="ECO:0000256" key="10">
    <source>
        <dbReference type="SAM" id="MobiDB-lite"/>
    </source>
</evidence>
<sequence length="292" mass="30891">MRKTVEFGVFGALAIGLHVVLMADYPEQGAEAGGAGGDALLTLVGATPQIETMVETWMRPPPAQPVVDPVQTLPEIERPLLPMSSVRLDEAPNSRLRLAAMIEPRPETPDKPEIDTAPPPPPEVEPDPPQVTADQRPRTRPERTPVKKPEQKPKKKAKPAERAQRASAGSAAQKAAGSGGSAQAGNSGKAATKTLSPGKEASLVATWGARIRSQVERRKRHPGGRAKGRVVLKISVARSGQLQSVSVRRSSGQPALDAAAVAAVKRAGRFPAAPKQLTKPVYGFSLPINFGR</sequence>
<evidence type="ECO:0000256" key="2">
    <source>
        <dbReference type="ARBA" id="ARBA00006555"/>
    </source>
</evidence>
<organism evidence="12 13">
    <name type="scientific">Pukyongiella litopenaei</name>
    <dbReference type="NCBI Taxonomy" id="2605946"/>
    <lineage>
        <taxon>Bacteria</taxon>
        <taxon>Pseudomonadati</taxon>
        <taxon>Pseudomonadota</taxon>
        <taxon>Alphaproteobacteria</taxon>
        <taxon>Rhodobacterales</taxon>
        <taxon>Paracoccaceae</taxon>
        <taxon>Pukyongiella</taxon>
    </lineage>
</organism>